<dbReference type="NCBIfam" id="TIGR00377">
    <property type="entry name" value="ant_ant_sig"/>
    <property type="match status" value="1"/>
</dbReference>
<dbReference type="InterPro" id="IPR002645">
    <property type="entry name" value="STAS_dom"/>
</dbReference>
<dbReference type="InterPro" id="IPR036513">
    <property type="entry name" value="STAS_dom_sf"/>
</dbReference>
<dbReference type="RefSeq" id="WP_209667962.1">
    <property type="nucleotide sequence ID" value="NZ_JAGGMS010000001.1"/>
</dbReference>
<dbReference type="Gene3D" id="3.30.750.24">
    <property type="entry name" value="STAS domain"/>
    <property type="match status" value="1"/>
</dbReference>
<evidence type="ECO:0000256" key="1">
    <source>
        <dbReference type="ARBA" id="ARBA00009013"/>
    </source>
</evidence>
<evidence type="ECO:0000256" key="2">
    <source>
        <dbReference type="RuleBase" id="RU003749"/>
    </source>
</evidence>
<evidence type="ECO:0000313" key="4">
    <source>
        <dbReference type="EMBL" id="MBP2185017.1"/>
    </source>
</evidence>
<comment type="caution">
    <text evidence="4">The sequence shown here is derived from an EMBL/GenBank/DDBJ whole genome shotgun (WGS) entry which is preliminary data.</text>
</comment>
<dbReference type="Pfam" id="PF01740">
    <property type="entry name" value="STAS"/>
    <property type="match status" value="1"/>
</dbReference>
<reference evidence="4 5" key="1">
    <citation type="submission" date="2021-03" db="EMBL/GenBank/DDBJ databases">
        <title>Sequencing the genomes of 1000 actinobacteria strains.</title>
        <authorList>
            <person name="Klenk H.-P."/>
        </authorList>
    </citation>
    <scope>NUCLEOTIDE SEQUENCE [LARGE SCALE GENOMIC DNA]</scope>
    <source>
        <strain evidence="4 5">DSM 45510</strain>
    </source>
</reference>
<evidence type="ECO:0000259" key="3">
    <source>
        <dbReference type="PROSITE" id="PS50801"/>
    </source>
</evidence>
<keyword evidence="5" id="KW-1185">Reference proteome</keyword>
<feature type="domain" description="STAS" evidence="3">
    <location>
        <begin position="18"/>
        <end position="118"/>
    </location>
</feature>
<dbReference type="Proteomes" id="UP000741013">
    <property type="component" value="Unassembled WGS sequence"/>
</dbReference>
<accession>A0ABS4Q006</accession>
<dbReference type="PANTHER" id="PTHR33495">
    <property type="entry name" value="ANTI-SIGMA FACTOR ANTAGONIST TM_1081-RELATED-RELATED"/>
    <property type="match status" value="1"/>
</dbReference>
<name>A0ABS4Q006_9PSEU</name>
<dbReference type="CDD" id="cd07043">
    <property type="entry name" value="STAS_anti-anti-sigma_factors"/>
    <property type="match status" value="1"/>
</dbReference>
<comment type="similarity">
    <text evidence="1 2">Belongs to the anti-sigma-factor antagonist family.</text>
</comment>
<dbReference type="PROSITE" id="PS50801">
    <property type="entry name" value="STAS"/>
    <property type="match status" value="1"/>
</dbReference>
<protein>
    <recommendedName>
        <fullName evidence="2">Anti-sigma factor antagonist</fullName>
    </recommendedName>
</protein>
<dbReference type="SUPFAM" id="SSF52091">
    <property type="entry name" value="SpoIIaa-like"/>
    <property type="match status" value="1"/>
</dbReference>
<dbReference type="InterPro" id="IPR003658">
    <property type="entry name" value="Anti-sigma_ant"/>
</dbReference>
<dbReference type="EMBL" id="JAGGMS010000001">
    <property type="protein sequence ID" value="MBP2185017.1"/>
    <property type="molecule type" value="Genomic_DNA"/>
</dbReference>
<organism evidence="4 5">
    <name type="scientific">Amycolatopsis magusensis</name>
    <dbReference type="NCBI Taxonomy" id="882444"/>
    <lineage>
        <taxon>Bacteria</taxon>
        <taxon>Bacillati</taxon>
        <taxon>Actinomycetota</taxon>
        <taxon>Actinomycetes</taxon>
        <taxon>Pseudonocardiales</taxon>
        <taxon>Pseudonocardiaceae</taxon>
        <taxon>Amycolatopsis</taxon>
    </lineage>
</organism>
<evidence type="ECO:0000313" key="5">
    <source>
        <dbReference type="Proteomes" id="UP000741013"/>
    </source>
</evidence>
<dbReference type="PANTHER" id="PTHR33495:SF2">
    <property type="entry name" value="ANTI-SIGMA FACTOR ANTAGONIST TM_1081-RELATED"/>
    <property type="match status" value="1"/>
</dbReference>
<gene>
    <name evidence="4" type="ORF">JOM49_006543</name>
</gene>
<proteinExistence type="inferred from homology"/>
<sequence length="129" mass="13378">MDRPGTTLEVRTERPAAGVVVVRAAGEIDLGTLTTWDTALAGALHSPPDVLVADLGGVEFLGSSGIATLVLVHRETAERGVDFRVAGATRPVLRALEATGVVTLLQLYDTVEQAIGRLSQTSTGSDSTP</sequence>